<proteinExistence type="predicted"/>
<name>A0AAV1SRG4_9ROSI</name>
<gene>
    <name evidence="1" type="ORF">DCAF_LOCUS26424</name>
</gene>
<evidence type="ECO:0000313" key="2">
    <source>
        <dbReference type="Proteomes" id="UP001314170"/>
    </source>
</evidence>
<dbReference type="EMBL" id="CAWUPB010001197">
    <property type="protein sequence ID" value="CAK7356154.1"/>
    <property type="molecule type" value="Genomic_DNA"/>
</dbReference>
<reference evidence="1 2" key="1">
    <citation type="submission" date="2024-01" db="EMBL/GenBank/DDBJ databases">
        <authorList>
            <person name="Waweru B."/>
        </authorList>
    </citation>
    <scope>NUCLEOTIDE SEQUENCE [LARGE SCALE GENOMIC DNA]</scope>
</reference>
<dbReference type="Proteomes" id="UP001314170">
    <property type="component" value="Unassembled WGS sequence"/>
</dbReference>
<comment type="caution">
    <text evidence="1">The sequence shown here is derived from an EMBL/GenBank/DDBJ whole genome shotgun (WGS) entry which is preliminary data.</text>
</comment>
<keyword evidence="2" id="KW-1185">Reference proteome</keyword>
<sequence>MPMGFENPISFGILYALEKAGRVIGFWALQILYALAAKPISERDSSGRQLISYKNAAILRRARNFISINNSPNNCAK</sequence>
<organism evidence="1 2">
    <name type="scientific">Dovyalis caffra</name>
    <dbReference type="NCBI Taxonomy" id="77055"/>
    <lineage>
        <taxon>Eukaryota</taxon>
        <taxon>Viridiplantae</taxon>
        <taxon>Streptophyta</taxon>
        <taxon>Embryophyta</taxon>
        <taxon>Tracheophyta</taxon>
        <taxon>Spermatophyta</taxon>
        <taxon>Magnoliopsida</taxon>
        <taxon>eudicotyledons</taxon>
        <taxon>Gunneridae</taxon>
        <taxon>Pentapetalae</taxon>
        <taxon>rosids</taxon>
        <taxon>fabids</taxon>
        <taxon>Malpighiales</taxon>
        <taxon>Salicaceae</taxon>
        <taxon>Flacourtieae</taxon>
        <taxon>Dovyalis</taxon>
    </lineage>
</organism>
<evidence type="ECO:0000313" key="1">
    <source>
        <dbReference type="EMBL" id="CAK7356154.1"/>
    </source>
</evidence>
<dbReference type="AlphaFoldDB" id="A0AAV1SRG4"/>
<protein>
    <submittedName>
        <fullName evidence="1">Uncharacterized protein</fullName>
    </submittedName>
</protein>
<accession>A0AAV1SRG4</accession>